<feature type="compositionally biased region" description="Basic and acidic residues" evidence="7">
    <location>
        <begin position="1275"/>
        <end position="1287"/>
    </location>
</feature>
<name>A0A1L9S1D6_ASPWE</name>
<dbReference type="Pfam" id="PF12231">
    <property type="entry name" value="Rif1_N"/>
    <property type="match status" value="1"/>
</dbReference>
<dbReference type="EMBL" id="KV878209">
    <property type="protein sequence ID" value="OJJ40954.1"/>
    <property type="molecule type" value="Genomic_DNA"/>
</dbReference>
<dbReference type="InterPro" id="IPR022031">
    <property type="entry name" value="Rif1_N"/>
</dbReference>
<feature type="compositionally biased region" description="Basic residues" evidence="7">
    <location>
        <begin position="1520"/>
        <end position="1532"/>
    </location>
</feature>
<feature type="compositionally biased region" description="Basic residues" evidence="7">
    <location>
        <begin position="1361"/>
        <end position="1371"/>
    </location>
</feature>
<evidence type="ECO:0000313" key="9">
    <source>
        <dbReference type="EMBL" id="OJJ40954.1"/>
    </source>
</evidence>
<feature type="compositionally biased region" description="Basic residues" evidence="7">
    <location>
        <begin position="1552"/>
        <end position="1563"/>
    </location>
</feature>
<proteinExistence type="predicted"/>
<dbReference type="GO" id="GO:0000723">
    <property type="term" value="P:telomere maintenance"/>
    <property type="evidence" value="ECO:0007669"/>
    <property type="project" value="TreeGrafter"/>
</dbReference>
<evidence type="ECO:0000256" key="2">
    <source>
        <dbReference type="ARBA" id="ARBA00004574"/>
    </source>
</evidence>
<protein>
    <recommendedName>
        <fullName evidence="8">Telomere-associated protein Rif1 N-terminal domain-containing protein</fullName>
    </recommendedName>
</protein>
<feature type="domain" description="Telomere-associated protein Rif1 N-terminal" evidence="8">
    <location>
        <begin position="134"/>
        <end position="507"/>
    </location>
</feature>
<feature type="compositionally biased region" description="Basic and acidic residues" evidence="7">
    <location>
        <begin position="1564"/>
        <end position="1577"/>
    </location>
</feature>
<dbReference type="Proteomes" id="UP000184383">
    <property type="component" value="Unassembled WGS sequence"/>
</dbReference>
<evidence type="ECO:0000256" key="7">
    <source>
        <dbReference type="SAM" id="MobiDB-lite"/>
    </source>
</evidence>
<feature type="compositionally biased region" description="Polar residues" evidence="7">
    <location>
        <begin position="1465"/>
        <end position="1485"/>
    </location>
</feature>
<evidence type="ECO:0000259" key="8">
    <source>
        <dbReference type="Pfam" id="PF12231"/>
    </source>
</evidence>
<evidence type="ECO:0000256" key="4">
    <source>
        <dbReference type="ARBA" id="ARBA00022895"/>
    </source>
</evidence>
<feature type="compositionally biased region" description="Low complexity" evidence="7">
    <location>
        <begin position="1345"/>
        <end position="1360"/>
    </location>
</feature>
<gene>
    <name evidence="9" type="ORF">ASPWEDRAFT_166998</name>
</gene>
<evidence type="ECO:0000256" key="3">
    <source>
        <dbReference type="ARBA" id="ARBA00022454"/>
    </source>
</evidence>
<dbReference type="PANTHER" id="PTHR22928:SF3">
    <property type="entry name" value="TELOMERE-ASSOCIATED PROTEIN RIF1"/>
    <property type="match status" value="1"/>
</dbReference>
<evidence type="ECO:0000256" key="6">
    <source>
        <dbReference type="ARBA" id="ARBA00023306"/>
    </source>
</evidence>
<reference evidence="10" key="1">
    <citation type="journal article" date="2017" name="Genome Biol.">
        <title>Comparative genomics reveals high biological diversity and specific adaptations in the industrially and medically important fungal genus Aspergillus.</title>
        <authorList>
            <person name="de Vries R.P."/>
            <person name="Riley R."/>
            <person name="Wiebenga A."/>
            <person name="Aguilar-Osorio G."/>
            <person name="Amillis S."/>
            <person name="Uchima C.A."/>
            <person name="Anderluh G."/>
            <person name="Asadollahi M."/>
            <person name="Askin M."/>
            <person name="Barry K."/>
            <person name="Battaglia E."/>
            <person name="Bayram O."/>
            <person name="Benocci T."/>
            <person name="Braus-Stromeyer S.A."/>
            <person name="Caldana C."/>
            <person name="Canovas D."/>
            <person name="Cerqueira G.C."/>
            <person name="Chen F."/>
            <person name="Chen W."/>
            <person name="Choi C."/>
            <person name="Clum A."/>
            <person name="Dos Santos R.A."/>
            <person name="Damasio A.R."/>
            <person name="Diallinas G."/>
            <person name="Emri T."/>
            <person name="Fekete E."/>
            <person name="Flipphi M."/>
            <person name="Freyberg S."/>
            <person name="Gallo A."/>
            <person name="Gournas C."/>
            <person name="Habgood R."/>
            <person name="Hainaut M."/>
            <person name="Harispe M.L."/>
            <person name="Henrissat B."/>
            <person name="Hilden K.S."/>
            <person name="Hope R."/>
            <person name="Hossain A."/>
            <person name="Karabika E."/>
            <person name="Karaffa L."/>
            <person name="Karanyi Z."/>
            <person name="Krasevec N."/>
            <person name="Kuo A."/>
            <person name="Kusch H."/>
            <person name="LaButti K."/>
            <person name="Lagendijk E.L."/>
            <person name="Lapidus A."/>
            <person name="Levasseur A."/>
            <person name="Lindquist E."/>
            <person name="Lipzen A."/>
            <person name="Logrieco A.F."/>
            <person name="MacCabe A."/>
            <person name="Maekelae M.R."/>
            <person name="Malavazi I."/>
            <person name="Melin P."/>
            <person name="Meyer V."/>
            <person name="Mielnichuk N."/>
            <person name="Miskei M."/>
            <person name="Molnar A.P."/>
            <person name="Mule G."/>
            <person name="Ngan C.Y."/>
            <person name="Orejas M."/>
            <person name="Orosz E."/>
            <person name="Ouedraogo J.P."/>
            <person name="Overkamp K.M."/>
            <person name="Park H.-S."/>
            <person name="Perrone G."/>
            <person name="Piumi F."/>
            <person name="Punt P.J."/>
            <person name="Ram A.F."/>
            <person name="Ramon A."/>
            <person name="Rauscher S."/>
            <person name="Record E."/>
            <person name="Riano-Pachon D.M."/>
            <person name="Robert V."/>
            <person name="Roehrig J."/>
            <person name="Ruller R."/>
            <person name="Salamov A."/>
            <person name="Salih N.S."/>
            <person name="Samson R.A."/>
            <person name="Sandor E."/>
            <person name="Sanguinetti M."/>
            <person name="Schuetze T."/>
            <person name="Sepcic K."/>
            <person name="Shelest E."/>
            <person name="Sherlock G."/>
            <person name="Sophianopoulou V."/>
            <person name="Squina F.M."/>
            <person name="Sun H."/>
            <person name="Susca A."/>
            <person name="Todd R.B."/>
            <person name="Tsang A."/>
            <person name="Unkles S.E."/>
            <person name="van de Wiele N."/>
            <person name="van Rossen-Uffink D."/>
            <person name="Oliveira J.V."/>
            <person name="Vesth T.C."/>
            <person name="Visser J."/>
            <person name="Yu J.-H."/>
            <person name="Zhou M."/>
            <person name="Andersen M.R."/>
            <person name="Archer D.B."/>
            <person name="Baker S.E."/>
            <person name="Benoit I."/>
            <person name="Brakhage A.A."/>
            <person name="Braus G.H."/>
            <person name="Fischer R."/>
            <person name="Frisvad J.C."/>
            <person name="Goldman G.H."/>
            <person name="Houbraken J."/>
            <person name="Oakley B."/>
            <person name="Pocsi I."/>
            <person name="Scazzocchio C."/>
            <person name="Seiboth B."/>
            <person name="vanKuyk P.A."/>
            <person name="Wortman J."/>
            <person name="Dyer P.S."/>
            <person name="Grigoriev I.V."/>
        </authorList>
    </citation>
    <scope>NUCLEOTIDE SEQUENCE [LARGE SCALE GENOMIC DNA]</scope>
    <source>
        <strain evidence="10">DTO 134E9</strain>
    </source>
</reference>
<dbReference type="GO" id="GO:0140445">
    <property type="term" value="C:chromosome, telomeric repeat region"/>
    <property type="evidence" value="ECO:0007669"/>
    <property type="project" value="TreeGrafter"/>
</dbReference>
<feature type="compositionally biased region" description="Basic and acidic residues" evidence="7">
    <location>
        <begin position="1644"/>
        <end position="1662"/>
    </location>
</feature>
<dbReference type="OrthoDB" id="5399929at2759"/>
<keyword evidence="5" id="KW-0539">Nucleus</keyword>
<accession>A0A1L9S1D6</accession>
<feature type="compositionally biased region" description="Polar residues" evidence="7">
    <location>
        <begin position="1101"/>
        <end position="1122"/>
    </location>
</feature>
<feature type="region of interest" description="Disordered" evidence="7">
    <location>
        <begin position="1065"/>
        <end position="1676"/>
    </location>
</feature>
<dbReference type="VEuPathDB" id="FungiDB:ASPWEDRAFT_166998"/>
<feature type="compositionally biased region" description="Low complexity" evidence="7">
    <location>
        <begin position="1235"/>
        <end position="1245"/>
    </location>
</feature>
<feature type="compositionally biased region" description="Basic and acidic residues" evidence="7">
    <location>
        <begin position="1589"/>
        <end position="1617"/>
    </location>
</feature>
<feature type="compositionally biased region" description="Low complexity" evidence="7">
    <location>
        <begin position="1202"/>
        <end position="1213"/>
    </location>
</feature>
<evidence type="ECO:0000256" key="1">
    <source>
        <dbReference type="ARBA" id="ARBA00004123"/>
    </source>
</evidence>
<dbReference type="RefSeq" id="XP_040694630.1">
    <property type="nucleotide sequence ID" value="XM_040830095.1"/>
</dbReference>
<dbReference type="GO" id="GO:0005634">
    <property type="term" value="C:nucleus"/>
    <property type="evidence" value="ECO:0007669"/>
    <property type="project" value="UniProtKB-SubCell"/>
</dbReference>
<keyword evidence="4" id="KW-0779">Telomere</keyword>
<dbReference type="SUPFAM" id="SSF48371">
    <property type="entry name" value="ARM repeat"/>
    <property type="match status" value="1"/>
</dbReference>
<feature type="compositionally biased region" description="Low complexity" evidence="7">
    <location>
        <begin position="1316"/>
        <end position="1327"/>
    </location>
</feature>
<keyword evidence="6" id="KW-0131">Cell cycle</keyword>
<dbReference type="InterPro" id="IPR016024">
    <property type="entry name" value="ARM-type_fold"/>
</dbReference>
<keyword evidence="10" id="KW-1185">Reference proteome</keyword>
<organism evidence="9 10">
    <name type="scientific">Aspergillus wentii DTO 134E9</name>
    <dbReference type="NCBI Taxonomy" id="1073089"/>
    <lineage>
        <taxon>Eukaryota</taxon>
        <taxon>Fungi</taxon>
        <taxon>Dikarya</taxon>
        <taxon>Ascomycota</taxon>
        <taxon>Pezizomycotina</taxon>
        <taxon>Eurotiomycetes</taxon>
        <taxon>Eurotiomycetidae</taxon>
        <taxon>Eurotiales</taxon>
        <taxon>Aspergillaceae</taxon>
        <taxon>Aspergillus</taxon>
        <taxon>Aspergillus subgen. Cremei</taxon>
    </lineage>
</organism>
<evidence type="ECO:0000313" key="10">
    <source>
        <dbReference type="Proteomes" id="UP000184383"/>
    </source>
</evidence>
<keyword evidence="3" id="KW-0158">Chromosome</keyword>
<dbReference type="STRING" id="1073089.A0A1L9S1D6"/>
<evidence type="ECO:0000256" key="5">
    <source>
        <dbReference type="ARBA" id="ARBA00023242"/>
    </source>
</evidence>
<feature type="compositionally biased region" description="Basic and acidic residues" evidence="7">
    <location>
        <begin position="1450"/>
        <end position="1464"/>
    </location>
</feature>
<dbReference type="GeneID" id="63745943"/>
<comment type="subcellular location">
    <subcellularLocation>
        <location evidence="2">Chromosome</location>
        <location evidence="2">Telomere</location>
    </subcellularLocation>
    <subcellularLocation>
        <location evidence="1">Nucleus</location>
    </subcellularLocation>
</comment>
<dbReference type="PANTHER" id="PTHR22928">
    <property type="entry name" value="TELOMERE-ASSOCIATED PROTEIN RIF1"/>
    <property type="match status" value="1"/>
</dbReference>
<feature type="compositionally biased region" description="Acidic residues" evidence="7">
    <location>
        <begin position="1377"/>
        <end position="1389"/>
    </location>
</feature>
<sequence length="1723" mass="190597">MVEALGPLSARPPTPPRTTPRMLPNEAKDRLEGSPAVLQTPGDSPYGSAGVPSSRHSKRVNFSPWTKYIKPPTFTNSTLKSQADLKALPPSNECKPSKSILKATHAHAPVSSPNDAPFTSESFAMLLESITKQLAGGSTSERLDAYMHFFSALRAYDDLPSDREISGKLGLVTQFIQRDVTRDLQNGGPLDTNLVIQALKLSAALVWHPEISKQLSDDFKVFLVDHSMSCLQDAKVSKSVVTNCMPILSTHNFPAKIMTTARLTRLLTALNEVTSRVSGSAIVTQRLSIYHRILTQSKSTFVSHSSQWMDHLVSGLLHPLKDTRVKAIALGFHISMVFGPNPALSKSIRDCFDRPLENNRKMVAEICERMSRMMASQDSGVHVPQIWSVIILLLRSKRSNVDQWEHFKELVLVLQKCFNCSEPAIKAQAMTSWNRFVYVVSPNEATSPSIIKMLSRPILSQFERKKQDKQMAQLSQVALSSYYNLVYYAFRPSTSHQHLDFVWEEYIASPSAGVFSSAPMLNDRFSLVLSNMLWSPQAKVWFENKANDNNKLDPEELPSLDCKWIRSRITSILKVFENIFKSSVWADGVVAIEKSNIATAWTSLSRALSYASSKEITPSAESMHAVASVLGLLQRLWNAGPSSLNATDTSFEKFFERFRFLSTTMIFSLGSIPFTEKLLLKTDETFQAANTPTHRHSRGNSNPDSPILHFLRIISDVSGISEPTPSYMRLINGTLEAACNGKTSRGSRLEIIRQCADLHPNEAEFHFGVHSYAQIVWKSTAQLAADCLRSFPIESARERDGSVLRDYENIVKILSAGLKFSDVSQVWNQLLDSFVRVVRTEKGDRAIATVAMEPLAECVMRLRVRDAYLPSTSLLSNSLSIPYCQQEASNPKETGSHSAGNEQLLFPHKLVELVERTLQESYGGFNASETSGIADFIESLTSFLGSGILTFRSSILETLQQPLALWIRDEVRQLNVESGVESRILTAIRALSSAVLNILQASTPHDAVCLQKFETIICAGLDSSHMSIAKRFVEMWRSSFGLQESLACPMSISRALVKLELYMKNQPPPDSQAQDSSASQDKESSTEALPKSRKGFVLGETPNSTGFTSSPVTQVIVNTELSPEQVIERRPLRSGGSSDQLAGDELSLSLPTGSKAHRQRNEVFSMIESLRSSSPPVNTPRELGFMTPPHMRNLRNAETENETPLTPTLPAPAENEDGFLGSSPTPGTRGRAQASESGSELSSLSDQNLDVDMIKEPPSSPPELKSHNSSPTGNKDAKNTNKKETPNRSRSKSRKENRNDETPVETNKPTTRRLRSSASKNPSSGKSETNPSPEKASREKSDTQGSKAGSKGAAATPKSAGKNKGRSRKNEKKNEPEPEASDGSTDDMETQIASQLEQDMGLATDAVEDSKAEQLEELPNSFPMTKKRKREVETQTPRKKERRRSSRISSVKEPDADDTQEPRSTRATRSFNDLPTANPSPAVSSSKKRKGQAKVDTEESTGPNSIEQDQGIGSKDKSSRSRSRSARKRRRSGRLEGVAAPPIPEESPSQKKSPRLSSRKSDRRHGETKASKQELPKEQPVADETMVLDQEKEHQEPSTEPNDDVHVQESAESHDPVNEIPEILVDNQMNKPEPQNEPVVEDDITMKDAEAVDDQSRHEATEHISQGQIEEADSNESGILSSLRKVLDDAKSAKLDRGTVKEIDELLFDIRVEALEALKRHTE</sequence>
<feature type="region of interest" description="Disordered" evidence="7">
    <location>
        <begin position="1"/>
        <end position="58"/>
    </location>
</feature>